<accession>A0ABY7DTL4</accession>
<name>A0ABY7DTL4_MYAAR</name>
<dbReference type="Proteomes" id="UP001164746">
    <property type="component" value="Chromosome 3"/>
</dbReference>
<feature type="non-terminal residue" evidence="1">
    <location>
        <position position="1"/>
    </location>
</feature>
<keyword evidence="2" id="KW-1185">Reference proteome</keyword>
<dbReference type="EMBL" id="CP111014">
    <property type="protein sequence ID" value="WAR00023.1"/>
    <property type="molecule type" value="Genomic_DNA"/>
</dbReference>
<reference evidence="1" key="1">
    <citation type="submission" date="2022-11" db="EMBL/GenBank/DDBJ databases">
        <title>Centuries of genome instability and evolution in soft-shell clam transmissible cancer (bioRxiv).</title>
        <authorList>
            <person name="Hart S.F.M."/>
            <person name="Yonemitsu M.A."/>
            <person name="Giersch R.M."/>
            <person name="Beal B.F."/>
            <person name="Arriagada G."/>
            <person name="Davis B.W."/>
            <person name="Ostrander E.A."/>
            <person name="Goff S.P."/>
            <person name="Metzger M.J."/>
        </authorList>
    </citation>
    <scope>NUCLEOTIDE SEQUENCE</scope>
    <source>
        <strain evidence="1">MELC-2E11</strain>
        <tissue evidence="1">Siphon/mantle</tissue>
    </source>
</reference>
<gene>
    <name evidence="1" type="ORF">MAR_024395</name>
</gene>
<proteinExistence type="predicted"/>
<evidence type="ECO:0000313" key="2">
    <source>
        <dbReference type="Proteomes" id="UP001164746"/>
    </source>
</evidence>
<sequence>LPTTPLETRTITVSNAKRLTLPHYYHPQNATEWNKKQCLYHNADECLDPTLRRKCMALDAPFVSLSGHRYKNVYCLMCVRHERHDNVICETDTKLPEKGFEKEGVYSLINYDALNTVDKSIHVRTENKGECPKGYIPSPSLGICHLILCPEGMMLLEKGTCVYYIEWWYYDFYQISLTLTPTTGKVPISDITVIQNMNTKRALRYLHCPCMDVDWSSYWSVYFWNDTFGDVTALLITLNVEERGNGKEPKPFINRLRSCFERRWTITDWGLQQEFTAQLSQYHVAPYYFIGDAFLLLRKLIYRRIKSITKLFFCEQVFLSKDDVISESVFKITLNETGRVLYRNEFSEAGEDFEMNPTGYTVCLEDFNSDWWLKHHALNPACTPIVRDLRSVYLIMCIVVWQVTF</sequence>
<evidence type="ECO:0000313" key="1">
    <source>
        <dbReference type="EMBL" id="WAR00023.1"/>
    </source>
</evidence>
<protein>
    <submittedName>
        <fullName evidence="1">Uncharacterized protein</fullName>
    </submittedName>
</protein>
<organism evidence="1 2">
    <name type="scientific">Mya arenaria</name>
    <name type="common">Soft-shell clam</name>
    <dbReference type="NCBI Taxonomy" id="6604"/>
    <lineage>
        <taxon>Eukaryota</taxon>
        <taxon>Metazoa</taxon>
        <taxon>Spiralia</taxon>
        <taxon>Lophotrochozoa</taxon>
        <taxon>Mollusca</taxon>
        <taxon>Bivalvia</taxon>
        <taxon>Autobranchia</taxon>
        <taxon>Heteroconchia</taxon>
        <taxon>Euheterodonta</taxon>
        <taxon>Imparidentia</taxon>
        <taxon>Neoheterodontei</taxon>
        <taxon>Myida</taxon>
        <taxon>Myoidea</taxon>
        <taxon>Myidae</taxon>
        <taxon>Mya</taxon>
    </lineage>
</organism>